<keyword evidence="7 8" id="KW-0472">Membrane</keyword>
<feature type="transmembrane region" description="Helical" evidence="8">
    <location>
        <begin position="224"/>
        <end position="247"/>
    </location>
</feature>
<keyword evidence="5" id="KW-0448">Lipopolysaccharide biosynthesis</keyword>
<keyword evidence="2" id="KW-0328">Glycosyltransferase</keyword>
<dbReference type="GO" id="GO:0005886">
    <property type="term" value="C:plasma membrane"/>
    <property type="evidence" value="ECO:0007669"/>
    <property type="project" value="TreeGrafter"/>
</dbReference>
<evidence type="ECO:0000256" key="8">
    <source>
        <dbReference type="SAM" id="Phobius"/>
    </source>
</evidence>
<dbReference type="GO" id="GO:0099621">
    <property type="term" value="F:undecaprenyl-phosphate 4-deoxy-4-formamido-L-arabinose transferase activity"/>
    <property type="evidence" value="ECO:0007669"/>
    <property type="project" value="TreeGrafter"/>
</dbReference>
<dbReference type="InterPro" id="IPR001173">
    <property type="entry name" value="Glyco_trans_2-like"/>
</dbReference>
<dbReference type="PATRIC" id="fig|1705394.5.peg.406"/>
<evidence type="ECO:0000256" key="4">
    <source>
        <dbReference type="ARBA" id="ARBA00022692"/>
    </source>
</evidence>
<dbReference type="Proteomes" id="UP000058020">
    <property type="component" value="Chromosome"/>
</dbReference>
<evidence type="ECO:0000256" key="3">
    <source>
        <dbReference type="ARBA" id="ARBA00022679"/>
    </source>
</evidence>
<evidence type="ECO:0000313" key="11">
    <source>
        <dbReference type="Proteomes" id="UP000058020"/>
    </source>
</evidence>
<dbReference type="RefSeq" id="WP_053951053.1">
    <property type="nucleotide sequence ID" value="NZ_CP010552.1"/>
</dbReference>
<dbReference type="InterPro" id="IPR050256">
    <property type="entry name" value="Glycosyltransferase_2"/>
</dbReference>
<dbReference type="AlphaFoldDB" id="A0A0M4P889"/>
<dbReference type="PANTHER" id="PTHR48090">
    <property type="entry name" value="UNDECAPRENYL-PHOSPHATE 4-DEOXY-4-FORMAMIDO-L-ARABINOSE TRANSFERASE-RELATED"/>
    <property type="match status" value="1"/>
</dbReference>
<evidence type="ECO:0000256" key="6">
    <source>
        <dbReference type="ARBA" id="ARBA00022989"/>
    </source>
</evidence>
<evidence type="ECO:0000256" key="7">
    <source>
        <dbReference type="ARBA" id="ARBA00023136"/>
    </source>
</evidence>
<gene>
    <name evidence="10" type="ORF">SP60_02020</name>
</gene>
<evidence type="ECO:0000313" key="10">
    <source>
        <dbReference type="EMBL" id="ALE52122.1"/>
    </source>
</evidence>
<evidence type="ECO:0000256" key="2">
    <source>
        <dbReference type="ARBA" id="ARBA00022676"/>
    </source>
</evidence>
<evidence type="ECO:0000259" key="9">
    <source>
        <dbReference type="Pfam" id="PF00535"/>
    </source>
</evidence>
<name>A0A0M4P889_9GAMM</name>
<keyword evidence="3" id="KW-0808">Transferase</keyword>
<dbReference type="CDD" id="cd04187">
    <property type="entry name" value="DPM1_like_bac"/>
    <property type="match status" value="1"/>
</dbReference>
<keyword evidence="4 8" id="KW-0812">Transmembrane</keyword>
<keyword evidence="11" id="KW-1185">Reference proteome</keyword>
<dbReference type="STRING" id="1705394.SP60_02020"/>
<dbReference type="Pfam" id="PF00535">
    <property type="entry name" value="Glycos_transf_2"/>
    <property type="match status" value="1"/>
</dbReference>
<dbReference type="SUPFAM" id="SSF53448">
    <property type="entry name" value="Nucleotide-diphospho-sugar transferases"/>
    <property type="match status" value="1"/>
</dbReference>
<dbReference type="OrthoDB" id="9811884at2"/>
<feature type="transmembrane region" description="Helical" evidence="8">
    <location>
        <begin position="259"/>
        <end position="284"/>
    </location>
</feature>
<keyword evidence="1" id="KW-1003">Cell membrane</keyword>
<dbReference type="Gene3D" id="3.90.550.10">
    <property type="entry name" value="Spore Coat Polysaccharide Biosynthesis Protein SpsA, Chain A"/>
    <property type="match status" value="1"/>
</dbReference>
<feature type="domain" description="Glycosyltransferase 2-like" evidence="9">
    <location>
        <begin position="4"/>
        <end position="165"/>
    </location>
</feature>
<dbReference type="PANTHER" id="PTHR48090:SF3">
    <property type="entry name" value="UNDECAPRENYL-PHOSPHATE 4-DEOXY-4-FORMAMIDO-L-ARABINOSE TRANSFERASE"/>
    <property type="match status" value="1"/>
</dbReference>
<dbReference type="KEGG" id="tho:SP60_02020"/>
<keyword evidence="6 8" id="KW-1133">Transmembrane helix</keyword>
<proteinExistence type="predicted"/>
<dbReference type="EMBL" id="CP010552">
    <property type="protein sequence ID" value="ALE52122.1"/>
    <property type="molecule type" value="Genomic_DNA"/>
</dbReference>
<organism evidence="10 11">
    <name type="scientific">Candidatus Thioglobus autotrophicus</name>
    <dbReference type="NCBI Taxonomy" id="1705394"/>
    <lineage>
        <taxon>Bacteria</taxon>
        <taxon>Pseudomonadati</taxon>
        <taxon>Pseudomonadota</taxon>
        <taxon>Gammaproteobacteria</taxon>
        <taxon>Candidatus Pseudothioglobaceae</taxon>
        <taxon>Candidatus Thioglobus</taxon>
    </lineage>
</organism>
<protein>
    <recommendedName>
        <fullName evidence="9">Glycosyltransferase 2-like domain-containing protein</fullName>
    </recommendedName>
</protein>
<reference evidence="10 11" key="1">
    <citation type="journal article" date="2015" name="Genome Announc.">
        <title>Genome Sequence of 'Candidatus Thioglobus autotrophica' Strain EF1, a Chemoautotroph from the SUP05 Clade of Marine Gammaproteobacteria.</title>
        <authorList>
            <person name="Shah V."/>
            <person name="Morris R.M."/>
        </authorList>
    </citation>
    <scope>NUCLEOTIDE SEQUENCE [LARGE SCALE GENOMIC DNA]</scope>
    <source>
        <strain evidence="10 11">EF1</strain>
    </source>
</reference>
<evidence type="ECO:0000256" key="5">
    <source>
        <dbReference type="ARBA" id="ARBA00022985"/>
    </source>
</evidence>
<dbReference type="InterPro" id="IPR029044">
    <property type="entry name" value="Nucleotide-diphossugar_trans"/>
</dbReference>
<sequence>MEVSVVIPVYNSASILKELSKQVNAELLHIDFELILVNDGSVDESWSVIEQIAKEFSTVKGISLAKNFGQDNAIMAGLGLSCGNYVVIMDDDLQHSPSDIPILLEKIKNDCDVCYADFSDDLHQVWWKNIGSMLNSKQAEFFIKKPKHIYLSPFKVVNRMVVDSLLEYKGTYPYIDGLIFQITNLVSQVQVKHFNRYSGTGNYNLRRSISVFFKHTTGFSIMPLRIASFFGLLLSILGFMLGVYYIYTYYMYGTTVEGWTSIIVLQLFIGGAILSSLGIIGEYIGRSYLSINRKPQFIVRKTIND</sequence>
<evidence type="ECO:0000256" key="1">
    <source>
        <dbReference type="ARBA" id="ARBA00022475"/>
    </source>
</evidence>
<dbReference type="GO" id="GO:0009103">
    <property type="term" value="P:lipopolysaccharide biosynthetic process"/>
    <property type="evidence" value="ECO:0007669"/>
    <property type="project" value="UniProtKB-KW"/>
</dbReference>
<accession>A0A0M4P889</accession>